<name>A0A060R918_9BACT</name>
<dbReference type="EMBL" id="HG934468">
    <property type="protein sequence ID" value="CDN32027.1"/>
    <property type="molecule type" value="Genomic_DNA"/>
</dbReference>
<gene>
    <name evidence="1" type="ORF">BN938_1950</name>
</gene>
<dbReference type="HOGENOM" id="CLU_3202189_0_0_10"/>
<protein>
    <submittedName>
        <fullName evidence="1">Uncharacterized protein</fullName>
    </submittedName>
</protein>
<dbReference type="AlphaFoldDB" id="A0A060R918"/>
<dbReference type="STRING" id="1433126.BN938_1950"/>
<sequence>MSGSIIAQSYINKYHLMIFEILNNFLASERKRTAIVGNWARKMVE</sequence>
<reference evidence="1 2" key="1">
    <citation type="journal article" date="2015" name="Genome Announc.">
        <title>Complete Genome Sequence of the Novel Leech Symbiont Mucinivorans hirudinis M3T.</title>
        <authorList>
            <person name="Nelson M.C."/>
            <person name="Bomar L."/>
            <person name="Graf J."/>
        </authorList>
    </citation>
    <scope>NUCLEOTIDE SEQUENCE [LARGE SCALE GENOMIC DNA]</scope>
    <source>
        <strain evidence="2">M3</strain>
    </source>
</reference>
<keyword evidence="2" id="KW-1185">Reference proteome</keyword>
<organism evidence="1 2">
    <name type="scientific">Mucinivorans hirudinis</name>
    <dbReference type="NCBI Taxonomy" id="1433126"/>
    <lineage>
        <taxon>Bacteria</taxon>
        <taxon>Pseudomonadati</taxon>
        <taxon>Bacteroidota</taxon>
        <taxon>Bacteroidia</taxon>
        <taxon>Bacteroidales</taxon>
        <taxon>Rikenellaceae</taxon>
        <taxon>Mucinivorans</taxon>
    </lineage>
</organism>
<dbReference type="KEGG" id="rbc:BN938_1950"/>
<proteinExistence type="predicted"/>
<evidence type="ECO:0000313" key="2">
    <source>
        <dbReference type="Proteomes" id="UP000027616"/>
    </source>
</evidence>
<accession>A0A060R918</accession>
<evidence type="ECO:0000313" key="1">
    <source>
        <dbReference type="EMBL" id="CDN32027.1"/>
    </source>
</evidence>
<dbReference type="Proteomes" id="UP000027616">
    <property type="component" value="Chromosome I"/>
</dbReference>